<accession>A0ABM8QZI2</accession>
<dbReference type="RefSeq" id="WP_200618638.1">
    <property type="nucleotide sequence ID" value="NZ_CAJNAU010000009.1"/>
</dbReference>
<organism evidence="1 2">
    <name type="scientific">Paraburkholderia aspalathi</name>
    <dbReference type="NCBI Taxonomy" id="1324617"/>
    <lineage>
        <taxon>Bacteria</taxon>
        <taxon>Pseudomonadati</taxon>
        <taxon>Pseudomonadota</taxon>
        <taxon>Betaproteobacteria</taxon>
        <taxon>Burkholderiales</taxon>
        <taxon>Burkholderiaceae</taxon>
        <taxon>Paraburkholderia</taxon>
    </lineage>
</organism>
<reference evidence="1 2" key="1">
    <citation type="submission" date="2021-02" db="EMBL/GenBank/DDBJ databases">
        <authorList>
            <person name="Vanwijnsberghe S."/>
        </authorList>
    </citation>
    <scope>NUCLEOTIDE SEQUENCE [LARGE SCALE GENOMIC DNA]</scope>
    <source>
        <strain evidence="1 2">R-69658</strain>
    </source>
</reference>
<dbReference type="Proteomes" id="UP000674425">
    <property type="component" value="Unassembled WGS sequence"/>
</dbReference>
<proteinExistence type="predicted"/>
<name>A0ABM8QZI2_9BURK</name>
<gene>
    <name evidence="1" type="ORF">R69658_01527</name>
</gene>
<protein>
    <submittedName>
        <fullName evidence="1">Uncharacterized protein</fullName>
    </submittedName>
</protein>
<sequence>MKISVSQKRRELLKSDSAAVIPRLPHVPALQRFLAHRDRHFLFPST</sequence>
<evidence type="ECO:0000313" key="2">
    <source>
        <dbReference type="Proteomes" id="UP000674425"/>
    </source>
</evidence>
<comment type="caution">
    <text evidence="1">The sequence shown here is derived from an EMBL/GenBank/DDBJ whole genome shotgun (WGS) entry which is preliminary data.</text>
</comment>
<dbReference type="EMBL" id="CAJNAU010000009">
    <property type="protein sequence ID" value="CAE6724676.1"/>
    <property type="molecule type" value="Genomic_DNA"/>
</dbReference>
<keyword evidence="2" id="KW-1185">Reference proteome</keyword>
<evidence type="ECO:0000313" key="1">
    <source>
        <dbReference type="EMBL" id="CAE6724676.1"/>
    </source>
</evidence>